<keyword evidence="5" id="KW-0479">Metal-binding</keyword>
<evidence type="ECO:0000256" key="6">
    <source>
        <dbReference type="SAM" id="SignalP"/>
    </source>
</evidence>
<dbReference type="OrthoDB" id="5960141at2759"/>
<dbReference type="GO" id="GO:0004530">
    <property type="term" value="F:deoxyribonuclease I activity"/>
    <property type="evidence" value="ECO:0007669"/>
    <property type="project" value="UniProtKB-EC"/>
</dbReference>
<protein>
    <submittedName>
        <fullName evidence="8">Deoxyribonuclease I</fullName>
        <ecNumber evidence="8">3.1.21.1</ecNumber>
    </submittedName>
</protein>
<evidence type="ECO:0000256" key="4">
    <source>
        <dbReference type="PIRSR" id="PIRSR640255-1"/>
    </source>
</evidence>
<keyword evidence="3" id="KW-0255">Endonuclease</keyword>
<dbReference type="InterPro" id="IPR040255">
    <property type="entry name" value="Non-specific_endonuclease"/>
</dbReference>
<evidence type="ECO:0000313" key="8">
    <source>
        <dbReference type="EMBL" id="CAB55635.1"/>
    </source>
</evidence>
<dbReference type="GO" id="GO:0005634">
    <property type="term" value="C:nucleus"/>
    <property type="evidence" value="ECO:0007669"/>
    <property type="project" value="TreeGrafter"/>
</dbReference>
<dbReference type="GO" id="GO:0006309">
    <property type="term" value="P:apoptotic DNA fragmentation"/>
    <property type="evidence" value="ECO:0007669"/>
    <property type="project" value="TreeGrafter"/>
</dbReference>
<dbReference type="GO" id="GO:0005743">
    <property type="term" value="C:mitochondrial inner membrane"/>
    <property type="evidence" value="ECO:0007669"/>
    <property type="project" value="TreeGrafter"/>
</dbReference>
<dbReference type="InterPro" id="IPR044925">
    <property type="entry name" value="His-Me_finger_sf"/>
</dbReference>
<dbReference type="AlphaFoldDB" id="Q9U5L8"/>
<feature type="binding site" evidence="5">
    <location>
        <position position="262"/>
    </location>
    <ligand>
        <name>Mg(2+)</name>
        <dbReference type="ChEBI" id="CHEBI:18420"/>
        <note>catalytic</note>
    </ligand>
</feature>
<feature type="active site" description="Proton acceptor" evidence="4">
    <location>
        <position position="232"/>
    </location>
</feature>
<dbReference type="Pfam" id="PF01223">
    <property type="entry name" value="Endonuclease_NS"/>
    <property type="match status" value="1"/>
</dbReference>
<dbReference type="FunFam" id="3.40.570.10:FF:000007">
    <property type="entry name" value="Alkaline nuclease"/>
    <property type="match status" value="1"/>
</dbReference>
<feature type="signal peptide" evidence="6">
    <location>
        <begin position="1"/>
        <end position="21"/>
    </location>
</feature>
<dbReference type="EMBL" id="AJ133437">
    <property type="protein sequence ID" value="CAB55635.1"/>
    <property type="molecule type" value="mRNA"/>
</dbReference>
<keyword evidence="6" id="KW-0732">Signal</keyword>
<dbReference type="Gene3D" id="3.40.570.10">
    <property type="entry name" value="Extracellular Endonuclease, subunit A"/>
    <property type="match status" value="1"/>
</dbReference>
<sequence length="402" mass="43533">MAGFGLQAFFIVTLLGVGVTGQECMWNKDTDFPEYPPIILDASLEIVRPVAEGEARVVRVSAGAKLTLACPGSEIVNLGTTAVDVQCGGGNLLVVDGTEWRMDELGCSKKDKESIHRNLGSCGDGGVGVFEGIGFEIFGSDSFYELIRVCFEPKAETTLYSEHVLHGANIAAKDIDSSRPSFKSSTGFFTVSMSTCYTQNSQLASMKILLGDDDLANAIINPHEQYYFAKGHLAPDADFVTEAEQDATYYYINAVPQWQAFNNGNWKYLEFATRDLAESHSTDLTIYTGGWGVLTLDDINGNPVEIYLGLTEDEMVVPAPAITWKVVYEESSSRAVGVVGVNNPHITSPPTPLCSDLCSSLAWIDFDVNDLGHGYTYCCTVDDLRAAIPHVPDLGSVGLLDK</sequence>
<organism evidence="8">
    <name type="scientific">Penaeus japonicus</name>
    <name type="common">Kuruma prawn</name>
    <name type="synonym">Marsupenaeus japonicus</name>
    <dbReference type="NCBI Taxonomy" id="27405"/>
    <lineage>
        <taxon>Eukaryota</taxon>
        <taxon>Metazoa</taxon>
        <taxon>Ecdysozoa</taxon>
        <taxon>Arthropoda</taxon>
        <taxon>Crustacea</taxon>
        <taxon>Multicrustacea</taxon>
        <taxon>Malacostraca</taxon>
        <taxon>Eumalacostraca</taxon>
        <taxon>Eucarida</taxon>
        <taxon>Decapoda</taxon>
        <taxon>Dendrobranchiata</taxon>
        <taxon>Penaeoidea</taxon>
        <taxon>Penaeidae</taxon>
        <taxon>Penaeus</taxon>
    </lineage>
</organism>
<accession>Q9U5L8</accession>
<proteinExistence type="evidence at transcript level"/>
<dbReference type="PANTHER" id="PTHR13966">
    <property type="entry name" value="ENDONUCLEASE RELATED"/>
    <property type="match status" value="1"/>
</dbReference>
<evidence type="ECO:0000256" key="5">
    <source>
        <dbReference type="PIRSR" id="PIRSR640255-2"/>
    </source>
</evidence>
<evidence type="ECO:0000259" key="7">
    <source>
        <dbReference type="SMART" id="SM00892"/>
    </source>
</evidence>
<feature type="domain" description="DNA/RNA non-specific endonuclease/pyrophosphatase/phosphodiesterase" evidence="7">
    <location>
        <begin position="143"/>
        <end position="384"/>
    </location>
</feature>
<comment type="similarity">
    <text evidence="1">Belongs to the DNA/RNA non-specific endonuclease family.</text>
</comment>
<dbReference type="GO" id="GO:0004521">
    <property type="term" value="F:RNA endonuclease activity"/>
    <property type="evidence" value="ECO:0007669"/>
    <property type="project" value="TreeGrafter"/>
</dbReference>
<dbReference type="GO" id="GO:0003676">
    <property type="term" value="F:nucleic acid binding"/>
    <property type="evidence" value="ECO:0007669"/>
    <property type="project" value="InterPro"/>
</dbReference>
<evidence type="ECO:0000256" key="1">
    <source>
        <dbReference type="ARBA" id="ARBA00010052"/>
    </source>
</evidence>
<reference evidence="8" key="1">
    <citation type="journal article" date="2000" name="Biochem. J.">
        <title>Cloning and characterization of a novel nuclease from shrimp hepatopancreas, and prediction of its active site.</title>
        <authorList>
            <person name="Wang W.Y."/>
            <person name="Liaw S.H."/>
            <person name="Liao T.H."/>
        </authorList>
    </citation>
    <scope>NUCLEOTIDE SEQUENCE</scope>
</reference>
<dbReference type="EC" id="3.1.21.1" evidence="8"/>
<evidence type="ECO:0000256" key="3">
    <source>
        <dbReference type="ARBA" id="ARBA00022759"/>
    </source>
</evidence>
<evidence type="ECO:0000256" key="2">
    <source>
        <dbReference type="ARBA" id="ARBA00022722"/>
    </source>
</evidence>
<dbReference type="GO" id="GO:0046872">
    <property type="term" value="F:metal ion binding"/>
    <property type="evidence" value="ECO:0007669"/>
    <property type="project" value="UniProtKB-KW"/>
</dbReference>
<keyword evidence="8" id="KW-0378">Hydrolase</keyword>
<dbReference type="InterPro" id="IPR044929">
    <property type="entry name" value="DNA/RNA_non-sp_Endonuclease_sf"/>
</dbReference>
<feature type="chain" id="PRO_5004335095" evidence="6">
    <location>
        <begin position="22"/>
        <end position="402"/>
    </location>
</feature>
<dbReference type="SMART" id="SM00892">
    <property type="entry name" value="Endonuclease_NS"/>
    <property type="match status" value="1"/>
</dbReference>
<dbReference type="PANTHER" id="PTHR13966:SF17">
    <property type="entry name" value="ENDONUCLEASE-RELATED"/>
    <property type="match status" value="1"/>
</dbReference>
<dbReference type="SUPFAM" id="SSF54060">
    <property type="entry name" value="His-Me finger endonucleases"/>
    <property type="match status" value="1"/>
</dbReference>
<keyword evidence="2" id="KW-0540">Nuclease</keyword>
<dbReference type="GO" id="GO:0000014">
    <property type="term" value="F:single-stranded DNA endodeoxyribonuclease activity"/>
    <property type="evidence" value="ECO:0007669"/>
    <property type="project" value="TreeGrafter"/>
</dbReference>
<dbReference type="CDD" id="cd00091">
    <property type="entry name" value="NUC"/>
    <property type="match status" value="1"/>
</dbReference>
<name>Q9U5L8_PENJP</name>
<dbReference type="InterPro" id="IPR001604">
    <property type="entry name" value="Endo_G_ENPP1-like_dom"/>
</dbReference>